<organism evidence="2 3">
    <name type="scientific">Flavihumibacter petaseus NBRC 106054</name>
    <dbReference type="NCBI Taxonomy" id="1220578"/>
    <lineage>
        <taxon>Bacteria</taxon>
        <taxon>Pseudomonadati</taxon>
        <taxon>Bacteroidota</taxon>
        <taxon>Chitinophagia</taxon>
        <taxon>Chitinophagales</taxon>
        <taxon>Chitinophagaceae</taxon>
        <taxon>Flavihumibacter</taxon>
    </lineage>
</organism>
<comment type="caution">
    <text evidence="2">The sequence shown here is derived from an EMBL/GenBank/DDBJ whole genome shotgun (WGS) entry which is preliminary data.</text>
</comment>
<keyword evidence="3" id="KW-1185">Reference proteome</keyword>
<gene>
    <name evidence="2" type="ORF">FPE01S_01_18120</name>
</gene>
<dbReference type="EMBL" id="BBWV01000001">
    <property type="protein sequence ID" value="GAO42794.1"/>
    <property type="molecule type" value="Genomic_DNA"/>
</dbReference>
<reference evidence="2 3" key="1">
    <citation type="submission" date="2015-04" db="EMBL/GenBank/DDBJ databases">
        <title>Whole genome shotgun sequence of Flavihumibacter petaseus NBRC 106054.</title>
        <authorList>
            <person name="Miyazawa S."/>
            <person name="Hosoyama A."/>
            <person name="Hashimoto M."/>
            <person name="Noguchi M."/>
            <person name="Tsuchikane K."/>
            <person name="Ohji S."/>
            <person name="Yamazoe A."/>
            <person name="Ichikawa N."/>
            <person name="Kimura A."/>
            <person name="Fujita N."/>
        </authorList>
    </citation>
    <scope>NUCLEOTIDE SEQUENCE [LARGE SCALE GENOMIC DNA]</scope>
    <source>
        <strain evidence="2 3">NBRC 106054</strain>
    </source>
</reference>
<accession>A0A0E9MYV9</accession>
<feature type="compositionally biased region" description="Polar residues" evidence="1">
    <location>
        <begin position="54"/>
        <end position="73"/>
    </location>
</feature>
<feature type="compositionally biased region" description="Basic and acidic residues" evidence="1">
    <location>
        <begin position="75"/>
        <end position="89"/>
    </location>
</feature>
<sequence length="89" mass="10295">MAMLKTFLLVLLAYIAYRFIFGFVVPVTKATRNVRRQFKAAQEQMEEQMRAQQGYQPGETQVNANGSANQQGSAREIKKDYIDFEEIRD</sequence>
<protein>
    <recommendedName>
        <fullName evidence="4">DUF4834 domain-containing protein</fullName>
    </recommendedName>
</protein>
<dbReference type="Proteomes" id="UP000033121">
    <property type="component" value="Unassembled WGS sequence"/>
</dbReference>
<name>A0A0E9MYV9_9BACT</name>
<feature type="region of interest" description="Disordered" evidence="1">
    <location>
        <begin position="48"/>
        <end position="89"/>
    </location>
</feature>
<proteinExistence type="predicted"/>
<dbReference type="STRING" id="1220578.FPE01S_01_18120"/>
<evidence type="ECO:0008006" key="4">
    <source>
        <dbReference type="Google" id="ProtNLM"/>
    </source>
</evidence>
<dbReference type="AlphaFoldDB" id="A0A0E9MYV9"/>
<evidence type="ECO:0000313" key="2">
    <source>
        <dbReference type="EMBL" id="GAO42794.1"/>
    </source>
</evidence>
<evidence type="ECO:0000256" key="1">
    <source>
        <dbReference type="SAM" id="MobiDB-lite"/>
    </source>
</evidence>
<evidence type="ECO:0000313" key="3">
    <source>
        <dbReference type="Proteomes" id="UP000033121"/>
    </source>
</evidence>